<dbReference type="InterPro" id="IPR002347">
    <property type="entry name" value="SDR_fam"/>
</dbReference>
<evidence type="ECO:0000313" key="3">
    <source>
        <dbReference type="EMBL" id="GGJ88940.1"/>
    </source>
</evidence>
<dbReference type="PRINTS" id="PR00080">
    <property type="entry name" value="SDRFAMILY"/>
</dbReference>
<protein>
    <submittedName>
        <fullName evidence="3">3-oxoacyl-ACP reductase</fullName>
    </submittedName>
</protein>
<dbReference type="PANTHER" id="PTHR42879:SF2">
    <property type="entry name" value="3-OXOACYL-[ACYL-CARRIER-PROTEIN] REDUCTASE FABG"/>
    <property type="match status" value="1"/>
</dbReference>
<dbReference type="CDD" id="cd05233">
    <property type="entry name" value="SDR_c"/>
    <property type="match status" value="1"/>
</dbReference>
<proteinExistence type="inferred from homology"/>
<dbReference type="PANTHER" id="PTHR42879">
    <property type="entry name" value="3-OXOACYL-(ACYL-CARRIER-PROTEIN) REDUCTASE"/>
    <property type="match status" value="1"/>
</dbReference>
<reference evidence="3" key="1">
    <citation type="journal article" date="2014" name="Int. J. Syst. Evol. Microbiol.">
        <title>Complete genome sequence of Corynebacterium casei LMG S-19264T (=DSM 44701T), isolated from a smear-ripened cheese.</title>
        <authorList>
            <consortium name="US DOE Joint Genome Institute (JGI-PGF)"/>
            <person name="Walter F."/>
            <person name="Albersmeier A."/>
            <person name="Kalinowski J."/>
            <person name="Ruckert C."/>
        </authorList>
    </citation>
    <scope>NUCLEOTIDE SEQUENCE</scope>
    <source>
        <strain evidence="3">CGMCC 1.8984</strain>
    </source>
</reference>
<dbReference type="InterPro" id="IPR036291">
    <property type="entry name" value="NAD(P)-bd_dom_sf"/>
</dbReference>
<comment type="caution">
    <text evidence="3">The sequence shown here is derived from an EMBL/GenBank/DDBJ whole genome shotgun (WGS) entry which is preliminary data.</text>
</comment>
<dbReference type="PRINTS" id="PR00081">
    <property type="entry name" value="GDHRDH"/>
</dbReference>
<keyword evidence="4" id="KW-1185">Reference proteome</keyword>
<evidence type="ECO:0000256" key="2">
    <source>
        <dbReference type="RuleBase" id="RU000363"/>
    </source>
</evidence>
<sequence>MTIDDPGGILAGRTAVVTGAGRGIGRATAVALARAGVATIALLARSAGQLEGTARLVEAAGARAHVRPVDLGDPTQIADVVAELTGTIGDVDILINNAATVAPLGPTATRSAASMLDAFTLNTIAPVLVTGALLPGMVARGWGRVVNVSSGIVAHPAVMIGGSTYAATKAALETQTISMAAEYADTGVTINAYRPGSVDTAMQEWIRAQDPDQVGHVLHDRFVASHASGRLLTPEASAEGLVGHLTRADNGQIWDVTDPS</sequence>
<dbReference type="InterPro" id="IPR050259">
    <property type="entry name" value="SDR"/>
</dbReference>
<comment type="similarity">
    <text evidence="1 2">Belongs to the short-chain dehydrogenases/reductases (SDR) family.</text>
</comment>
<dbReference type="RefSeq" id="WP_188744163.1">
    <property type="nucleotide sequence ID" value="NZ_BAABFW010000005.1"/>
</dbReference>
<organism evidence="3 4">
    <name type="scientific">Agromyces bauzanensis</name>
    <dbReference type="NCBI Taxonomy" id="1308924"/>
    <lineage>
        <taxon>Bacteria</taxon>
        <taxon>Bacillati</taxon>
        <taxon>Actinomycetota</taxon>
        <taxon>Actinomycetes</taxon>
        <taxon>Micrococcales</taxon>
        <taxon>Microbacteriaceae</taxon>
        <taxon>Agromyces</taxon>
    </lineage>
</organism>
<dbReference type="Proteomes" id="UP000636956">
    <property type="component" value="Unassembled WGS sequence"/>
</dbReference>
<reference evidence="3" key="2">
    <citation type="submission" date="2020-09" db="EMBL/GenBank/DDBJ databases">
        <authorList>
            <person name="Sun Q."/>
            <person name="Zhou Y."/>
        </authorList>
    </citation>
    <scope>NUCLEOTIDE SEQUENCE</scope>
    <source>
        <strain evidence="3">CGMCC 1.8984</strain>
    </source>
</reference>
<evidence type="ECO:0000313" key="4">
    <source>
        <dbReference type="Proteomes" id="UP000636956"/>
    </source>
</evidence>
<accession>A0A917PRI2</accession>
<evidence type="ECO:0000256" key="1">
    <source>
        <dbReference type="ARBA" id="ARBA00006484"/>
    </source>
</evidence>
<name>A0A917PRI2_9MICO</name>
<gene>
    <name evidence="3" type="ORF">GCM10011372_29370</name>
</gene>
<dbReference type="EMBL" id="BMMD01000019">
    <property type="protein sequence ID" value="GGJ88940.1"/>
    <property type="molecule type" value="Genomic_DNA"/>
</dbReference>
<dbReference type="SUPFAM" id="SSF51735">
    <property type="entry name" value="NAD(P)-binding Rossmann-fold domains"/>
    <property type="match status" value="1"/>
</dbReference>
<dbReference type="Gene3D" id="3.40.50.720">
    <property type="entry name" value="NAD(P)-binding Rossmann-like Domain"/>
    <property type="match status" value="1"/>
</dbReference>
<dbReference type="Pfam" id="PF00106">
    <property type="entry name" value="adh_short"/>
    <property type="match status" value="1"/>
</dbReference>
<dbReference type="AlphaFoldDB" id="A0A917PRI2"/>